<dbReference type="EMBL" id="KZ993132">
    <property type="protein sequence ID" value="RKP05431.1"/>
    <property type="molecule type" value="Genomic_DNA"/>
</dbReference>
<reference evidence="2" key="1">
    <citation type="journal article" date="2018" name="Nat. Microbiol.">
        <title>Leveraging single-cell genomics to expand the fungal tree of life.</title>
        <authorList>
            <person name="Ahrendt S.R."/>
            <person name="Quandt C.A."/>
            <person name="Ciobanu D."/>
            <person name="Clum A."/>
            <person name="Salamov A."/>
            <person name="Andreopoulos B."/>
            <person name="Cheng J.F."/>
            <person name="Woyke T."/>
            <person name="Pelin A."/>
            <person name="Henrissat B."/>
            <person name="Reynolds N.K."/>
            <person name="Benny G.L."/>
            <person name="Smith M.E."/>
            <person name="James T.Y."/>
            <person name="Grigoriev I.V."/>
        </authorList>
    </citation>
    <scope>NUCLEOTIDE SEQUENCE [LARGE SCALE GENOMIC DNA]</scope>
    <source>
        <strain evidence="2">RSA 1356</strain>
    </source>
</reference>
<evidence type="ECO:0000313" key="1">
    <source>
        <dbReference type="EMBL" id="RKP05431.1"/>
    </source>
</evidence>
<protein>
    <submittedName>
        <fullName evidence="1">Uncharacterized protein</fullName>
    </submittedName>
</protein>
<accession>A0A4P9XJA0</accession>
<gene>
    <name evidence="1" type="ORF">THASP1DRAFT_32723</name>
</gene>
<proteinExistence type="predicted"/>
<dbReference type="InterPro" id="IPR036081">
    <property type="entry name" value="Translin_sf"/>
</dbReference>
<dbReference type="InterPro" id="IPR016068">
    <property type="entry name" value="Translin_N"/>
</dbReference>
<dbReference type="GO" id="GO:0043565">
    <property type="term" value="F:sequence-specific DNA binding"/>
    <property type="evidence" value="ECO:0007669"/>
    <property type="project" value="InterPro"/>
</dbReference>
<dbReference type="Gene3D" id="1.20.58.190">
    <property type="entry name" value="Translin, domain 1"/>
    <property type="match status" value="1"/>
</dbReference>
<name>A0A4P9XJA0_9FUNG</name>
<dbReference type="OrthoDB" id="829at2759"/>
<evidence type="ECO:0000313" key="2">
    <source>
        <dbReference type="Proteomes" id="UP000271241"/>
    </source>
</evidence>
<dbReference type="SUPFAM" id="SSF74784">
    <property type="entry name" value="Translin"/>
    <property type="match status" value="1"/>
</dbReference>
<keyword evidence="2" id="KW-1185">Reference proteome</keyword>
<sequence length="59" mass="6658">MSASQIQFFDDIQTKLDAESDTRDRLRQVVKELDHACRCTNATLNRVHADPAHLGVCLC</sequence>
<dbReference type="Proteomes" id="UP000271241">
    <property type="component" value="Unassembled WGS sequence"/>
</dbReference>
<dbReference type="AlphaFoldDB" id="A0A4P9XJA0"/>
<organism evidence="1 2">
    <name type="scientific">Thamnocephalis sphaerospora</name>
    <dbReference type="NCBI Taxonomy" id="78915"/>
    <lineage>
        <taxon>Eukaryota</taxon>
        <taxon>Fungi</taxon>
        <taxon>Fungi incertae sedis</taxon>
        <taxon>Zoopagomycota</taxon>
        <taxon>Zoopagomycotina</taxon>
        <taxon>Zoopagomycetes</taxon>
        <taxon>Zoopagales</taxon>
        <taxon>Sigmoideomycetaceae</taxon>
        <taxon>Thamnocephalis</taxon>
    </lineage>
</organism>